<dbReference type="AlphaFoldDB" id="A0A086J9Y2"/>
<organism evidence="2 3">
    <name type="scientific">Toxoplasma gondii p89</name>
    <dbReference type="NCBI Taxonomy" id="943119"/>
    <lineage>
        <taxon>Eukaryota</taxon>
        <taxon>Sar</taxon>
        <taxon>Alveolata</taxon>
        <taxon>Apicomplexa</taxon>
        <taxon>Conoidasida</taxon>
        <taxon>Coccidia</taxon>
        <taxon>Eucoccidiorida</taxon>
        <taxon>Eimeriorina</taxon>
        <taxon>Sarcocystidae</taxon>
        <taxon>Toxoplasma</taxon>
    </lineage>
</organism>
<evidence type="ECO:0000313" key="3">
    <source>
        <dbReference type="Proteomes" id="UP000028828"/>
    </source>
</evidence>
<evidence type="ECO:0000256" key="1">
    <source>
        <dbReference type="SAM" id="MobiDB-lite"/>
    </source>
</evidence>
<accession>A0A086J9Y2</accession>
<dbReference type="VEuPathDB" id="ToxoDB:TGP89_421250"/>
<sequence length="160" mass="16935">MPGGGAALAGQAVSPPSGQCRACSLEEAAGLPVSRGGACTPGKDARTARSPAGLFVGAAASGREMGRKKSLLLRALLEVEYKGEEDGDGKRRRNSGEPGVERNATGERVDLRLRCMRQCVDALEGQKGEQRSGHSAAKRRREQAEGRVTEETEETEEERG</sequence>
<comment type="caution">
    <text evidence="2">The sequence shown here is derived from an EMBL/GenBank/DDBJ whole genome shotgun (WGS) entry which is preliminary data.</text>
</comment>
<feature type="region of interest" description="Disordered" evidence="1">
    <location>
        <begin position="123"/>
        <end position="160"/>
    </location>
</feature>
<protein>
    <submittedName>
        <fullName evidence="2">Uncharacterized protein</fullName>
    </submittedName>
</protein>
<name>A0A086J9Y2_TOXGO</name>
<evidence type="ECO:0000313" key="2">
    <source>
        <dbReference type="EMBL" id="KFG28950.1"/>
    </source>
</evidence>
<proteinExistence type="predicted"/>
<feature type="region of interest" description="Disordered" evidence="1">
    <location>
        <begin position="82"/>
        <end position="107"/>
    </location>
</feature>
<dbReference type="EMBL" id="AEYI02002263">
    <property type="protein sequence ID" value="KFG28950.1"/>
    <property type="molecule type" value="Genomic_DNA"/>
</dbReference>
<feature type="compositionally biased region" description="Acidic residues" evidence="1">
    <location>
        <begin position="151"/>
        <end position="160"/>
    </location>
</feature>
<reference evidence="2 3" key="1">
    <citation type="submission" date="2014-03" db="EMBL/GenBank/DDBJ databases">
        <authorList>
            <person name="Sibley D."/>
            <person name="Venepally P."/>
            <person name="Karamycheva S."/>
            <person name="Hadjithomas M."/>
            <person name="Khan A."/>
            <person name="Brunk B."/>
            <person name="Roos D."/>
            <person name="Caler E."/>
            <person name="Lorenzi H."/>
        </authorList>
    </citation>
    <scope>NUCLEOTIDE SEQUENCE [LARGE SCALE GENOMIC DNA]</scope>
    <source>
        <strain evidence="3">p89</strain>
    </source>
</reference>
<gene>
    <name evidence="2" type="ORF">TGP89_421250</name>
</gene>
<dbReference type="Proteomes" id="UP000028828">
    <property type="component" value="Unassembled WGS sequence"/>
</dbReference>